<dbReference type="OrthoDB" id="10009520at2759"/>
<dbReference type="GO" id="GO:0061630">
    <property type="term" value="F:ubiquitin protein ligase activity"/>
    <property type="evidence" value="ECO:0007669"/>
    <property type="project" value="UniProtKB-EC"/>
</dbReference>
<evidence type="ECO:0000256" key="4">
    <source>
        <dbReference type="ARBA" id="ARBA00022723"/>
    </source>
</evidence>
<organism evidence="12 13">
    <name type="scientific">Ogataea polymorpha</name>
    <dbReference type="NCBI Taxonomy" id="460523"/>
    <lineage>
        <taxon>Eukaryota</taxon>
        <taxon>Fungi</taxon>
        <taxon>Dikarya</taxon>
        <taxon>Ascomycota</taxon>
        <taxon>Saccharomycotina</taxon>
        <taxon>Pichiomycetes</taxon>
        <taxon>Pichiales</taxon>
        <taxon>Pichiaceae</taxon>
        <taxon>Ogataea</taxon>
    </lineage>
</organism>
<evidence type="ECO:0000259" key="11">
    <source>
        <dbReference type="PROSITE" id="PS51873"/>
    </source>
</evidence>
<dbReference type="InterPro" id="IPR044066">
    <property type="entry name" value="TRIAD_supradom"/>
</dbReference>
<keyword evidence="6 9" id="KW-0863">Zinc-finger</keyword>
<dbReference type="GO" id="GO:0016567">
    <property type="term" value="P:protein ubiquitination"/>
    <property type="evidence" value="ECO:0007669"/>
    <property type="project" value="InterPro"/>
</dbReference>
<evidence type="ECO:0000256" key="6">
    <source>
        <dbReference type="ARBA" id="ARBA00022771"/>
    </source>
</evidence>
<dbReference type="EC" id="2.3.2.31" evidence="2"/>
<reference evidence="12" key="1">
    <citation type="journal article" date="2021" name="Open Biol.">
        <title>Shared evolutionary footprints suggest mitochondrial oxidative damage underlies multiple complex I losses in fungi.</title>
        <authorList>
            <person name="Schikora-Tamarit M.A."/>
            <person name="Marcet-Houben M."/>
            <person name="Nosek J."/>
            <person name="Gabaldon T."/>
        </authorList>
    </citation>
    <scope>NUCLEOTIDE SEQUENCE</scope>
    <source>
        <strain evidence="12">NCAIM Y.01608</strain>
    </source>
</reference>
<name>A0A9P8PL77_9ASCO</name>
<dbReference type="Gene3D" id="1.20.120.1750">
    <property type="match status" value="1"/>
</dbReference>
<dbReference type="AlphaFoldDB" id="A0A9P8PL77"/>
<dbReference type="Pfam" id="PF01485">
    <property type="entry name" value="IBR"/>
    <property type="match status" value="1"/>
</dbReference>
<reference evidence="12" key="2">
    <citation type="submission" date="2021-01" db="EMBL/GenBank/DDBJ databases">
        <authorList>
            <person name="Schikora-Tamarit M.A."/>
        </authorList>
    </citation>
    <scope>NUCLEOTIDE SEQUENCE</scope>
    <source>
        <strain evidence="12">NCAIM Y.01608</strain>
    </source>
</reference>
<evidence type="ECO:0000256" key="1">
    <source>
        <dbReference type="ARBA" id="ARBA00001798"/>
    </source>
</evidence>
<feature type="domain" description="RING-type" evidence="10">
    <location>
        <begin position="134"/>
        <end position="175"/>
    </location>
</feature>
<comment type="caution">
    <text evidence="12">The sequence shown here is derived from an EMBL/GenBank/DDBJ whole genome shotgun (WGS) entry which is preliminary data.</text>
</comment>
<comment type="catalytic activity">
    <reaction evidence="1">
        <text>[E2 ubiquitin-conjugating enzyme]-S-ubiquitinyl-L-cysteine + [acceptor protein]-L-lysine = [E2 ubiquitin-conjugating enzyme]-L-cysteine + [acceptor protein]-N(6)-ubiquitinyl-L-lysine.</text>
        <dbReference type="EC" id="2.3.2.31"/>
    </reaction>
</comment>
<evidence type="ECO:0000313" key="13">
    <source>
        <dbReference type="Proteomes" id="UP000788993"/>
    </source>
</evidence>
<dbReference type="InterPro" id="IPR017907">
    <property type="entry name" value="Znf_RING_CS"/>
</dbReference>
<evidence type="ECO:0000256" key="9">
    <source>
        <dbReference type="PROSITE-ProRule" id="PRU00175"/>
    </source>
</evidence>
<evidence type="ECO:0000256" key="3">
    <source>
        <dbReference type="ARBA" id="ARBA00022679"/>
    </source>
</evidence>
<keyword evidence="7" id="KW-0833">Ubl conjugation pathway</keyword>
<dbReference type="InterPro" id="IPR048962">
    <property type="entry name" value="ARIH1-like_UBL"/>
</dbReference>
<evidence type="ECO:0000256" key="5">
    <source>
        <dbReference type="ARBA" id="ARBA00022737"/>
    </source>
</evidence>
<protein>
    <recommendedName>
        <fullName evidence="2">RBR-type E3 ubiquitin transferase</fullName>
        <ecNumber evidence="2">2.3.2.31</ecNumber>
    </recommendedName>
</protein>
<dbReference type="InterPro" id="IPR013083">
    <property type="entry name" value="Znf_RING/FYVE/PHD"/>
</dbReference>
<dbReference type="PROSITE" id="PS50089">
    <property type="entry name" value="ZF_RING_2"/>
    <property type="match status" value="1"/>
</dbReference>
<dbReference type="PANTHER" id="PTHR11685">
    <property type="entry name" value="RBR FAMILY RING FINGER AND IBR DOMAIN-CONTAINING"/>
    <property type="match status" value="1"/>
</dbReference>
<keyword evidence="3" id="KW-0808">Transferase</keyword>
<dbReference type="EMBL" id="JAEUBD010000526">
    <property type="protein sequence ID" value="KAH3673897.1"/>
    <property type="molecule type" value="Genomic_DNA"/>
</dbReference>
<dbReference type="Pfam" id="PF21235">
    <property type="entry name" value="UBA_ARI1"/>
    <property type="match status" value="1"/>
</dbReference>
<dbReference type="Proteomes" id="UP000788993">
    <property type="component" value="Unassembled WGS sequence"/>
</dbReference>
<dbReference type="Gene3D" id="3.30.40.10">
    <property type="entry name" value="Zinc/RING finger domain, C3HC4 (zinc finger)"/>
    <property type="match status" value="1"/>
</dbReference>
<evidence type="ECO:0000313" key="12">
    <source>
        <dbReference type="EMBL" id="KAH3673897.1"/>
    </source>
</evidence>
<dbReference type="InterPro" id="IPR002867">
    <property type="entry name" value="IBR_dom"/>
</dbReference>
<evidence type="ECO:0000256" key="7">
    <source>
        <dbReference type="ARBA" id="ARBA00022786"/>
    </source>
</evidence>
<dbReference type="PROSITE" id="PS51873">
    <property type="entry name" value="TRIAD"/>
    <property type="match status" value="1"/>
</dbReference>
<proteinExistence type="predicted"/>
<dbReference type="CDD" id="cd20356">
    <property type="entry name" value="Rcat_RBR_HHARI-like"/>
    <property type="match status" value="1"/>
</dbReference>
<keyword evidence="8" id="KW-0862">Zinc</keyword>
<dbReference type="FunFam" id="1.20.120.1750:FF:000002">
    <property type="entry name" value="RBR-type E3 ubiquitin transferase"/>
    <property type="match status" value="1"/>
</dbReference>
<evidence type="ECO:0000256" key="8">
    <source>
        <dbReference type="ARBA" id="ARBA00022833"/>
    </source>
</evidence>
<gene>
    <name evidence="12" type="ORF">OGATHE_001877</name>
</gene>
<dbReference type="Pfam" id="PF22191">
    <property type="entry name" value="IBR_1"/>
    <property type="match status" value="1"/>
</dbReference>
<feature type="domain" description="RING-type" evidence="11">
    <location>
        <begin position="130"/>
        <end position="428"/>
    </location>
</feature>
<evidence type="ECO:0000256" key="2">
    <source>
        <dbReference type="ARBA" id="ARBA00012251"/>
    </source>
</evidence>
<keyword evidence="13" id="KW-1185">Reference proteome</keyword>
<dbReference type="SMART" id="SM00647">
    <property type="entry name" value="IBR"/>
    <property type="match status" value="2"/>
</dbReference>
<accession>A0A9P8PL77</accession>
<dbReference type="GO" id="GO:0008270">
    <property type="term" value="F:zinc ion binding"/>
    <property type="evidence" value="ECO:0007669"/>
    <property type="project" value="UniProtKB-KW"/>
</dbReference>
<evidence type="ECO:0000259" key="10">
    <source>
        <dbReference type="PROSITE" id="PS50089"/>
    </source>
</evidence>
<dbReference type="InterPro" id="IPR001841">
    <property type="entry name" value="Znf_RING"/>
</dbReference>
<sequence>MSASEFEYESEEEYASSVSFDELEALSLTDSVHYTHKNRQTANGLSTHRMRYKPVEADEIEAQLKAHIGDVDSILQIGEDDCAVLMLKYEWNEQKLLEDFTTKEPGNLRRECGLATDTAVVSGLVETAGPEFMCAICCTEGPIETFGLSWCDHRYCVDCYVRYVRGSQTGLVKCPDTACHLYVRPGELAQLSAIDEQRALQKEEQESRAQRQNLGGPLTSEQIMAKYQKLASESSDEEAAESGDGEESADDALFNFHERHIRQQRLEKQERRNKVLLSRYWYAVVLQYTKKHARMFRNCPAVDCECFIEYRGFDSDVMSSVEEYVAHKYIPIVQCANGHRFCFACMSEDHAPATCAVVRKWIQTCEDETETSHWITANTKDCPKCSSPIEKNGGCNHMTCGECHYQFCWICLGDWSRHKNNFVCTSFDDEEAKKEREKQETSRVSLKKYLFYFDLFEIHRVSLKKDTEFLAKLEYKVQEIQQRAKVSWIEAHFYRESIDTLLRCRITLMWSYALMFYLESSKEKGMLEKTQSNLSNHVEALSKLFEITPTENVMKKKEMFLTKANALKTSHEKCIEIFMESLVLNRIKFVSDIE</sequence>
<keyword evidence="4" id="KW-0479">Metal-binding</keyword>
<dbReference type="InterPro" id="IPR031127">
    <property type="entry name" value="E3_UB_ligase_RBR"/>
</dbReference>
<keyword evidence="5" id="KW-0677">Repeat</keyword>
<dbReference type="PROSITE" id="PS00518">
    <property type="entry name" value="ZF_RING_1"/>
    <property type="match status" value="1"/>
</dbReference>
<dbReference type="SUPFAM" id="SSF57850">
    <property type="entry name" value="RING/U-box"/>
    <property type="match status" value="2"/>
</dbReference>